<protein>
    <recommendedName>
        <fullName evidence="5">GH26 domain-containing protein</fullName>
    </recommendedName>
</protein>
<dbReference type="Gene3D" id="3.20.20.80">
    <property type="entry name" value="Glycosidases"/>
    <property type="match status" value="1"/>
</dbReference>
<proteinExistence type="inferred from homology"/>
<dbReference type="InterPro" id="IPR017853">
    <property type="entry name" value="GH"/>
</dbReference>
<dbReference type="PROSITE" id="PS51764">
    <property type="entry name" value="GH26"/>
    <property type="match status" value="1"/>
</dbReference>
<organism evidence="6 7">
    <name type="scientific">Paenibacillus albus</name>
    <dbReference type="NCBI Taxonomy" id="2495582"/>
    <lineage>
        <taxon>Bacteria</taxon>
        <taxon>Bacillati</taxon>
        <taxon>Bacillota</taxon>
        <taxon>Bacilli</taxon>
        <taxon>Bacillales</taxon>
        <taxon>Paenibacillaceae</taxon>
        <taxon>Paenibacillus</taxon>
    </lineage>
</organism>
<reference evidence="7" key="1">
    <citation type="submission" date="2018-12" db="EMBL/GenBank/DDBJ databases">
        <title>Genome sequence of Peanibacillus sp.</title>
        <authorList>
            <person name="Subramani G."/>
            <person name="Srinivasan S."/>
            <person name="Kim M.K."/>
        </authorList>
    </citation>
    <scope>NUCLEOTIDE SEQUENCE [LARGE SCALE GENOMIC DNA]</scope>
    <source>
        <strain evidence="7">18JY67-1</strain>
    </source>
</reference>
<accession>A0A3S9AD08</accession>
<evidence type="ECO:0000256" key="2">
    <source>
        <dbReference type="ARBA" id="ARBA00022801"/>
    </source>
</evidence>
<keyword evidence="7" id="KW-1185">Reference proteome</keyword>
<dbReference type="GO" id="GO:0016985">
    <property type="term" value="F:mannan endo-1,4-beta-mannosidase activity"/>
    <property type="evidence" value="ECO:0007669"/>
    <property type="project" value="InterPro"/>
</dbReference>
<sequence>MTFARKLILAMVTIIVAFTTIHTYEAHAMNVWGIYKEAVALEQKGKYAEAIAKYKLIIPEFVNKKEYGNSANMYRYVGNDYAKLKQYDDAVAAWDKEAEYSGKANQTQISIAAKRKADMLRSSAKLFVETKAGDVGTSYTHGAKFEPKNGAYIGAYAERDPAVHNAATSKPFYTEKFPELTGKKHAAYLFYFTYGQPLSTIKSHLDHARDAGTAIELGVQPLKGLSEVQDNEYLHQLARDIEASGVKVFLRFANEMNGDWVPWHADPKAYIEKFRLVAKVFHQEAPNNVAMVWAPDRQPEYSIESYYPGDDAVDWVGVSLYSIFNPTLDPLKQGEDRSSHLEKFDFIYKTYSARKPVFISEGGVAYMYPEKQQDKTSWAIYKMKEFYSTLPMLYPKVKAAFWFDSNHDQTAASTRMKYYMLSANEKLLNAYKKSVSNPFYLSTVGDESPVAYKPVNTASAVTAGTQKISAYMKTWSPTLSKVTYEIGGKLVATATDTPWTASINFAPYKGKKIDVVLKAYSNNTLITTQKVAVSVK</sequence>
<evidence type="ECO:0000256" key="3">
    <source>
        <dbReference type="ARBA" id="ARBA00023295"/>
    </source>
</evidence>
<feature type="domain" description="GH26" evidence="5">
    <location>
        <begin position="130"/>
        <end position="431"/>
    </location>
</feature>
<evidence type="ECO:0000259" key="5">
    <source>
        <dbReference type="PROSITE" id="PS51764"/>
    </source>
</evidence>
<gene>
    <name evidence="6" type="ORF">EJC50_08590</name>
</gene>
<dbReference type="PANTHER" id="PTHR40079">
    <property type="entry name" value="MANNAN ENDO-1,4-BETA-MANNOSIDASE E-RELATED"/>
    <property type="match status" value="1"/>
</dbReference>
<keyword evidence="2 4" id="KW-0378">Hydrolase</keyword>
<dbReference type="Gene3D" id="1.25.40.10">
    <property type="entry name" value="Tetratricopeptide repeat domain"/>
    <property type="match status" value="1"/>
</dbReference>
<dbReference type="SUPFAM" id="SSF51445">
    <property type="entry name" value="(Trans)glycosidases"/>
    <property type="match status" value="1"/>
</dbReference>
<dbReference type="InterPro" id="IPR011990">
    <property type="entry name" value="TPR-like_helical_dom_sf"/>
</dbReference>
<dbReference type="Proteomes" id="UP000272528">
    <property type="component" value="Chromosome"/>
</dbReference>
<dbReference type="KEGG" id="palb:EJC50_08590"/>
<evidence type="ECO:0000256" key="1">
    <source>
        <dbReference type="ARBA" id="ARBA00007754"/>
    </source>
</evidence>
<dbReference type="EMBL" id="CP034437">
    <property type="protein sequence ID" value="AZN43604.1"/>
    <property type="molecule type" value="Genomic_DNA"/>
</dbReference>
<dbReference type="GO" id="GO:0006080">
    <property type="term" value="P:substituted mannan metabolic process"/>
    <property type="evidence" value="ECO:0007669"/>
    <property type="project" value="InterPro"/>
</dbReference>
<dbReference type="InterPro" id="IPR000805">
    <property type="entry name" value="Glyco_hydro_26"/>
</dbReference>
<name>A0A3S9AD08_9BACL</name>
<evidence type="ECO:0000256" key="4">
    <source>
        <dbReference type="PROSITE-ProRule" id="PRU01100"/>
    </source>
</evidence>
<comment type="similarity">
    <text evidence="1 4">Belongs to the glycosyl hydrolase 26 family.</text>
</comment>
<dbReference type="AlphaFoldDB" id="A0A3S9AD08"/>
<dbReference type="Pfam" id="PF02156">
    <property type="entry name" value="Glyco_hydro_26"/>
    <property type="match status" value="1"/>
</dbReference>
<dbReference type="PANTHER" id="PTHR40079:SF4">
    <property type="entry name" value="GH26 DOMAIN-CONTAINING PROTEIN-RELATED"/>
    <property type="match status" value="1"/>
</dbReference>
<keyword evidence="3 4" id="KW-0326">Glycosidase</keyword>
<dbReference type="InterPro" id="IPR022790">
    <property type="entry name" value="GH26_dom"/>
</dbReference>
<evidence type="ECO:0000313" key="6">
    <source>
        <dbReference type="EMBL" id="AZN43604.1"/>
    </source>
</evidence>
<evidence type="ECO:0000313" key="7">
    <source>
        <dbReference type="Proteomes" id="UP000272528"/>
    </source>
</evidence>
<dbReference type="SUPFAM" id="SSF48452">
    <property type="entry name" value="TPR-like"/>
    <property type="match status" value="1"/>
</dbReference>
<feature type="active site" description="Nucleophile" evidence="4">
    <location>
        <position position="361"/>
    </location>
</feature>
<feature type="active site" description="Proton donor" evidence="4">
    <location>
        <position position="255"/>
    </location>
</feature>
<dbReference type="OrthoDB" id="9802773at2"/>